<protein>
    <submittedName>
        <fullName evidence="3">Peptidase M28</fullName>
    </submittedName>
</protein>
<dbReference type="InterPro" id="IPR045175">
    <property type="entry name" value="M28_fam"/>
</dbReference>
<dbReference type="EMBL" id="CP000478">
    <property type="protein sequence ID" value="ABK18727.1"/>
    <property type="molecule type" value="Genomic_DNA"/>
</dbReference>
<dbReference type="InterPro" id="IPR007484">
    <property type="entry name" value="Peptidase_M28"/>
</dbReference>
<evidence type="ECO:0000313" key="3">
    <source>
        <dbReference type="EMBL" id="ABK18685.1"/>
    </source>
</evidence>
<keyword evidence="5" id="KW-1185">Reference proteome</keyword>
<dbReference type="AlphaFoldDB" id="A0LMN3"/>
<keyword evidence="1" id="KW-1133">Transmembrane helix</keyword>
<dbReference type="InParanoid" id="A0LMN3"/>
<dbReference type="FunCoup" id="A0LMN3">
    <property type="interactions" value="78"/>
</dbReference>
<dbReference type="Gene3D" id="3.40.630.10">
    <property type="entry name" value="Zn peptidases"/>
    <property type="match status" value="1"/>
</dbReference>
<evidence type="ECO:0000313" key="4">
    <source>
        <dbReference type="EMBL" id="ABK18727.1"/>
    </source>
</evidence>
<dbReference type="KEGG" id="sfu:Sfum_3011"/>
<dbReference type="PANTHER" id="PTHR12147:SF26">
    <property type="entry name" value="PEPTIDASE M28 DOMAIN-CONTAINING PROTEIN"/>
    <property type="match status" value="1"/>
</dbReference>
<evidence type="ECO:0000313" key="5">
    <source>
        <dbReference type="Proteomes" id="UP000001784"/>
    </source>
</evidence>
<feature type="transmembrane region" description="Helical" evidence="1">
    <location>
        <begin position="7"/>
        <end position="26"/>
    </location>
</feature>
<keyword evidence="1" id="KW-0472">Membrane</keyword>
<dbReference type="Proteomes" id="UP000001784">
    <property type="component" value="Chromosome"/>
</dbReference>
<dbReference type="STRING" id="335543.Sfum_3011"/>
<name>A0LMN3_SYNFM</name>
<gene>
    <name evidence="3" type="ordered locus">Sfum_3011</name>
    <name evidence="4" type="ordered locus">Sfum_3053</name>
</gene>
<accession>A0LMN3</accession>
<dbReference type="eggNOG" id="COG2234">
    <property type="taxonomic scope" value="Bacteria"/>
</dbReference>
<evidence type="ECO:0000259" key="2">
    <source>
        <dbReference type="Pfam" id="PF04389"/>
    </source>
</evidence>
<organism evidence="3 5">
    <name type="scientific">Syntrophobacter fumaroxidans (strain DSM 10017 / MPOB)</name>
    <dbReference type="NCBI Taxonomy" id="335543"/>
    <lineage>
        <taxon>Bacteria</taxon>
        <taxon>Pseudomonadati</taxon>
        <taxon>Thermodesulfobacteriota</taxon>
        <taxon>Syntrophobacteria</taxon>
        <taxon>Syntrophobacterales</taxon>
        <taxon>Syntrophobacteraceae</taxon>
        <taxon>Syntrophobacter</taxon>
    </lineage>
</organism>
<dbReference type="KEGG" id="sfu:Sfum_3053"/>
<sequence length="325" mass="36422" precursor="true">MRFLWRIIVLTAVSVLVSVAILWFVLTQPTWRTSAENLPASIDPARLERHTRMLSETFVPRDAGHPENLDRAAAYVRDEFDKAGGRVVEQPFQVDGSTYRNVIACFGPETQDRIVVGAHYDAFEEWPGADDNAGAVAGLIELAHLLRKSSLNTLVELVAYSLEEPPYYGTPHMGSAVHASSLKARNRSVRIMICLEAIGFFNDRQGSQKFPFILLKAFYPSRGDFIAVVGKMDQTDVVRRVKRAMRGVSPLPVHSINAPAIVPGIDFSDHRNYWREGWKAVMITDTAFYRNASYHTAGDTADTLDYKRMAMVVQGVHQAVLHFSR</sequence>
<dbReference type="GO" id="GO:0008235">
    <property type="term" value="F:metalloexopeptidase activity"/>
    <property type="evidence" value="ECO:0007669"/>
    <property type="project" value="InterPro"/>
</dbReference>
<dbReference type="GO" id="GO:0006508">
    <property type="term" value="P:proteolysis"/>
    <property type="evidence" value="ECO:0007669"/>
    <property type="project" value="InterPro"/>
</dbReference>
<dbReference type="Pfam" id="PF04389">
    <property type="entry name" value="Peptidase_M28"/>
    <property type="match status" value="1"/>
</dbReference>
<reference evidence="3 5" key="1">
    <citation type="submission" date="2006-10" db="EMBL/GenBank/DDBJ databases">
        <title>Complete sequence of Syntrophobacter fumaroxidans MPOB.</title>
        <authorList>
            <consortium name="US DOE Joint Genome Institute"/>
            <person name="Copeland A."/>
            <person name="Lucas S."/>
            <person name="Lapidus A."/>
            <person name="Barry K."/>
            <person name="Detter J.C."/>
            <person name="Glavina del Rio T."/>
            <person name="Hammon N."/>
            <person name="Israni S."/>
            <person name="Pitluck S."/>
            <person name="Goltsman E.G."/>
            <person name="Martinez M."/>
            <person name="Schmutz J."/>
            <person name="Larimer F."/>
            <person name="Land M."/>
            <person name="Hauser L."/>
            <person name="Kyrpides N."/>
            <person name="Kim E."/>
            <person name="Boone D.R."/>
            <person name="Brockman F."/>
            <person name="Culley D."/>
            <person name="Ferry J."/>
            <person name="Gunsalus R."/>
            <person name="McInerney M.J."/>
            <person name="Morrison M."/>
            <person name="Plugge C."/>
            <person name="Rohlin L."/>
            <person name="Scholten J."/>
            <person name="Sieber J."/>
            <person name="Stams A.J.M."/>
            <person name="Worm P."/>
            <person name="Henstra A.M."/>
            <person name="Richardson P."/>
        </authorList>
    </citation>
    <scope>NUCLEOTIDE SEQUENCE [LARGE SCALE GENOMIC DNA]</scope>
    <source>
        <strain evidence="5">DSM 10017 / MPOB</strain>
        <strain evidence="3">MPOB</strain>
    </source>
</reference>
<dbReference type="HOGENOM" id="CLU_048743_0_0_7"/>
<keyword evidence="1" id="KW-0812">Transmembrane</keyword>
<dbReference type="PANTHER" id="PTHR12147">
    <property type="entry name" value="METALLOPEPTIDASE M28 FAMILY MEMBER"/>
    <property type="match status" value="1"/>
</dbReference>
<dbReference type="RefSeq" id="WP_011699849.1">
    <property type="nucleotide sequence ID" value="NC_008554.1"/>
</dbReference>
<dbReference type="SUPFAM" id="SSF53187">
    <property type="entry name" value="Zn-dependent exopeptidases"/>
    <property type="match status" value="1"/>
</dbReference>
<proteinExistence type="predicted"/>
<feature type="domain" description="Peptidase M28" evidence="2">
    <location>
        <begin position="101"/>
        <end position="318"/>
    </location>
</feature>
<dbReference type="EMBL" id="CP000478">
    <property type="protein sequence ID" value="ABK18685.1"/>
    <property type="molecule type" value="Genomic_DNA"/>
</dbReference>
<evidence type="ECO:0000256" key="1">
    <source>
        <dbReference type="SAM" id="Phobius"/>
    </source>
</evidence>